<evidence type="ECO:0000256" key="1">
    <source>
        <dbReference type="SAM" id="MobiDB-lite"/>
    </source>
</evidence>
<accession>A0A4Z2FBD3</accession>
<protein>
    <submittedName>
        <fullName evidence="2">Uncharacterized protein</fullName>
    </submittedName>
</protein>
<feature type="region of interest" description="Disordered" evidence="1">
    <location>
        <begin position="1"/>
        <end position="121"/>
    </location>
</feature>
<reference evidence="2 3" key="1">
    <citation type="submission" date="2019-03" db="EMBL/GenBank/DDBJ databases">
        <title>First draft genome of Liparis tanakae, snailfish: a comprehensive survey of snailfish specific genes.</title>
        <authorList>
            <person name="Kim W."/>
            <person name="Song I."/>
            <person name="Jeong J.-H."/>
            <person name="Kim D."/>
            <person name="Kim S."/>
            <person name="Ryu S."/>
            <person name="Song J.Y."/>
            <person name="Lee S.K."/>
        </authorList>
    </citation>
    <scope>NUCLEOTIDE SEQUENCE [LARGE SCALE GENOMIC DNA]</scope>
    <source>
        <tissue evidence="2">Muscle</tissue>
    </source>
</reference>
<dbReference type="EMBL" id="SRLO01001395">
    <property type="protein sequence ID" value="TNN38201.1"/>
    <property type="molecule type" value="Genomic_DNA"/>
</dbReference>
<dbReference type="Proteomes" id="UP000314294">
    <property type="component" value="Unassembled WGS sequence"/>
</dbReference>
<comment type="caution">
    <text evidence="2">The sequence shown here is derived from an EMBL/GenBank/DDBJ whole genome shotgun (WGS) entry which is preliminary data.</text>
</comment>
<proteinExistence type="predicted"/>
<name>A0A4Z2FBD3_9TELE</name>
<evidence type="ECO:0000313" key="3">
    <source>
        <dbReference type="Proteomes" id="UP000314294"/>
    </source>
</evidence>
<evidence type="ECO:0000313" key="2">
    <source>
        <dbReference type="EMBL" id="TNN38201.1"/>
    </source>
</evidence>
<sequence>MLDIILRTDSSSWSLEGDQDQDQDQDQNQDQDLIAIQSNEFNEHQTGTFSRRLERRSGSTGRMNTNSHGGDDADSPSHPKSAGSGGINKRPLAGGWTLAAGRRRSSRATEPGQWQSGIKGNAHQWHRVLEIFGHQADS</sequence>
<feature type="compositionally biased region" description="Acidic residues" evidence="1">
    <location>
        <begin position="17"/>
        <end position="29"/>
    </location>
</feature>
<organism evidence="2 3">
    <name type="scientific">Liparis tanakae</name>
    <name type="common">Tanaka's snailfish</name>
    <dbReference type="NCBI Taxonomy" id="230148"/>
    <lineage>
        <taxon>Eukaryota</taxon>
        <taxon>Metazoa</taxon>
        <taxon>Chordata</taxon>
        <taxon>Craniata</taxon>
        <taxon>Vertebrata</taxon>
        <taxon>Euteleostomi</taxon>
        <taxon>Actinopterygii</taxon>
        <taxon>Neopterygii</taxon>
        <taxon>Teleostei</taxon>
        <taxon>Neoteleostei</taxon>
        <taxon>Acanthomorphata</taxon>
        <taxon>Eupercaria</taxon>
        <taxon>Perciformes</taxon>
        <taxon>Cottioidei</taxon>
        <taxon>Cottales</taxon>
        <taxon>Liparidae</taxon>
        <taxon>Liparis</taxon>
    </lineage>
</organism>
<feature type="compositionally biased region" description="Polar residues" evidence="1">
    <location>
        <begin position="58"/>
        <end position="68"/>
    </location>
</feature>
<feature type="compositionally biased region" description="Polar residues" evidence="1">
    <location>
        <begin position="36"/>
        <end position="49"/>
    </location>
</feature>
<gene>
    <name evidence="2" type="ORF">EYF80_051633</name>
</gene>
<keyword evidence="3" id="KW-1185">Reference proteome</keyword>
<dbReference type="AlphaFoldDB" id="A0A4Z2FBD3"/>